<gene>
    <name evidence="3" type="ORF">AYO20_08407</name>
</gene>
<feature type="compositionally biased region" description="Polar residues" evidence="1">
    <location>
        <begin position="168"/>
        <end position="179"/>
    </location>
</feature>
<dbReference type="GeneID" id="34591811"/>
<evidence type="ECO:0000256" key="1">
    <source>
        <dbReference type="SAM" id="MobiDB-lite"/>
    </source>
</evidence>
<keyword evidence="2" id="KW-0812">Transmembrane</keyword>
<proteinExistence type="predicted"/>
<dbReference type="AlphaFoldDB" id="A0A178CNS6"/>
<keyword evidence="2" id="KW-1133">Transmembrane helix</keyword>
<feature type="transmembrane region" description="Helical" evidence="2">
    <location>
        <begin position="304"/>
        <end position="325"/>
    </location>
</feature>
<feature type="transmembrane region" description="Helical" evidence="2">
    <location>
        <begin position="265"/>
        <end position="292"/>
    </location>
</feature>
<evidence type="ECO:0000313" key="3">
    <source>
        <dbReference type="EMBL" id="OAL31076.1"/>
    </source>
</evidence>
<keyword evidence="2" id="KW-0472">Membrane</keyword>
<dbReference type="RefSeq" id="XP_022497322.1">
    <property type="nucleotide sequence ID" value="XM_022646684.1"/>
</dbReference>
<evidence type="ECO:0000313" key="4">
    <source>
        <dbReference type="Proteomes" id="UP000185904"/>
    </source>
</evidence>
<reference evidence="3 4" key="1">
    <citation type="submission" date="2016-03" db="EMBL/GenBank/DDBJ databases">
        <title>The draft genome sequence of Fonsecaea nubica causative agent of cutaneous subcutaneous infection in human host.</title>
        <authorList>
            <person name="Costa F."/>
            <person name="Sybren D.H."/>
            <person name="Raittz R.T."/>
            <person name="Weiss V.A."/>
            <person name="Leao A.C."/>
            <person name="Gomes R."/>
            <person name="De Souza E.M."/>
            <person name="Pedrosa F.O."/>
            <person name="Steffens M.B."/>
            <person name="Bombassaro A."/>
            <person name="Tadra-Sfeir M.Z."/>
            <person name="Moreno L.F."/>
            <person name="Najafzadeh M.J."/>
            <person name="Felipe M.S."/>
            <person name="Teixeira M."/>
            <person name="Sun J."/>
            <person name="Xi L."/>
            <person name="Castro M.A."/>
            <person name="Vicente V.A."/>
        </authorList>
    </citation>
    <scope>NUCLEOTIDE SEQUENCE [LARGE SCALE GENOMIC DNA]</scope>
    <source>
        <strain evidence="3 4">CBS 269.64</strain>
    </source>
</reference>
<evidence type="ECO:0000256" key="2">
    <source>
        <dbReference type="SAM" id="Phobius"/>
    </source>
</evidence>
<dbReference type="EMBL" id="LVCJ01000066">
    <property type="protein sequence ID" value="OAL31076.1"/>
    <property type="molecule type" value="Genomic_DNA"/>
</dbReference>
<feature type="region of interest" description="Disordered" evidence="1">
    <location>
        <begin position="194"/>
        <end position="220"/>
    </location>
</feature>
<protein>
    <submittedName>
        <fullName evidence="3">Uncharacterized protein</fullName>
    </submittedName>
</protein>
<keyword evidence="4" id="KW-1185">Reference proteome</keyword>
<organism evidence="3 4">
    <name type="scientific">Fonsecaea nubica</name>
    <dbReference type="NCBI Taxonomy" id="856822"/>
    <lineage>
        <taxon>Eukaryota</taxon>
        <taxon>Fungi</taxon>
        <taxon>Dikarya</taxon>
        <taxon>Ascomycota</taxon>
        <taxon>Pezizomycotina</taxon>
        <taxon>Eurotiomycetes</taxon>
        <taxon>Chaetothyriomycetidae</taxon>
        <taxon>Chaetothyriales</taxon>
        <taxon>Herpotrichiellaceae</taxon>
        <taxon>Fonsecaea</taxon>
    </lineage>
</organism>
<sequence>MQPRLVIKYGGPSSAASEHLLPEIYGLASLDWTAAYLDATLVNRASSPRHADADADADRLRVELSAFEAERRGCVLKLGTATARGETTSLRYDGEGRRFWLAPERITDAGQWGSQGPKPAGLVEPMDTPEHSSGGEEEEQQPESETSRKDEPSGVGFPDHGARDDSNAETFDSGPSSLWPSWPATAVSRVLTKRSSRENVGSDGQLGSEGDVSSHESARNDRHVKRREEFRLFENFDADAKALRELIEERSVSLSRSMPKVKPRAVHAIIGLLGIFLGLLLSIIGLSFVLILELSRETLVQLQMIFFVLFLLCLVITAAAIVFTLQIAPAERILLGI</sequence>
<feature type="region of interest" description="Disordered" evidence="1">
    <location>
        <begin position="106"/>
        <end position="179"/>
    </location>
</feature>
<comment type="caution">
    <text evidence="3">The sequence shown here is derived from an EMBL/GenBank/DDBJ whole genome shotgun (WGS) entry which is preliminary data.</text>
</comment>
<dbReference type="Proteomes" id="UP000185904">
    <property type="component" value="Unassembled WGS sequence"/>
</dbReference>
<accession>A0A178CNS6</accession>
<name>A0A178CNS6_9EURO</name>